<reference evidence="1" key="1">
    <citation type="submission" date="2020-07" db="EMBL/GenBank/DDBJ databases">
        <title>Ethylene signaling mediates host invasion by parasitic plants.</title>
        <authorList>
            <person name="Yoshida S."/>
        </authorList>
    </citation>
    <scope>NUCLEOTIDE SEQUENCE</scope>
    <source>
        <strain evidence="1">Okayama</strain>
    </source>
</reference>
<keyword evidence="2" id="KW-1185">Reference proteome</keyword>
<keyword evidence="1" id="KW-0689">Ribosomal protein</keyword>
<dbReference type="GO" id="GO:0005840">
    <property type="term" value="C:ribosome"/>
    <property type="evidence" value="ECO:0007669"/>
    <property type="project" value="UniProtKB-KW"/>
</dbReference>
<keyword evidence="1" id="KW-0687">Ribonucleoprotein</keyword>
<name>A0A830CBP1_9LAMI</name>
<organism evidence="1 2">
    <name type="scientific">Phtheirospermum japonicum</name>
    <dbReference type="NCBI Taxonomy" id="374723"/>
    <lineage>
        <taxon>Eukaryota</taxon>
        <taxon>Viridiplantae</taxon>
        <taxon>Streptophyta</taxon>
        <taxon>Embryophyta</taxon>
        <taxon>Tracheophyta</taxon>
        <taxon>Spermatophyta</taxon>
        <taxon>Magnoliopsida</taxon>
        <taxon>eudicotyledons</taxon>
        <taxon>Gunneridae</taxon>
        <taxon>Pentapetalae</taxon>
        <taxon>asterids</taxon>
        <taxon>lamiids</taxon>
        <taxon>Lamiales</taxon>
        <taxon>Orobanchaceae</taxon>
        <taxon>Orobanchaceae incertae sedis</taxon>
        <taxon>Phtheirospermum</taxon>
    </lineage>
</organism>
<accession>A0A830CBP1</accession>
<dbReference type="AlphaFoldDB" id="A0A830CBP1"/>
<gene>
    <name evidence="1" type="ORF">PHJA_001714400</name>
</gene>
<evidence type="ECO:0000313" key="1">
    <source>
        <dbReference type="EMBL" id="GFP95702.1"/>
    </source>
</evidence>
<dbReference type="Proteomes" id="UP000653305">
    <property type="component" value="Unassembled WGS sequence"/>
</dbReference>
<evidence type="ECO:0000313" key="2">
    <source>
        <dbReference type="Proteomes" id="UP000653305"/>
    </source>
</evidence>
<dbReference type="OrthoDB" id="1935078at2759"/>
<protein>
    <submittedName>
        <fullName evidence="1">30S ribosomal protein s8 chloroplastic</fullName>
    </submittedName>
</protein>
<proteinExistence type="predicted"/>
<sequence>MNLRRFLLFEPPGLSLYLSRSEELQSPSHRYYWKDSSLDNRYCSWYSCDLFYSRIKFLIKKEK</sequence>
<dbReference type="EMBL" id="BMAC01000403">
    <property type="protein sequence ID" value="GFP95702.1"/>
    <property type="molecule type" value="Genomic_DNA"/>
</dbReference>
<comment type="caution">
    <text evidence="1">The sequence shown here is derived from an EMBL/GenBank/DDBJ whole genome shotgun (WGS) entry which is preliminary data.</text>
</comment>